<name>A0A645HX69_9ZZZZ</name>
<proteinExistence type="predicted"/>
<dbReference type="AlphaFoldDB" id="A0A645HX69"/>
<reference evidence="1" key="1">
    <citation type="submission" date="2019-08" db="EMBL/GenBank/DDBJ databases">
        <authorList>
            <person name="Kucharzyk K."/>
            <person name="Murdoch R.W."/>
            <person name="Higgins S."/>
            <person name="Loffler F."/>
        </authorList>
    </citation>
    <scope>NUCLEOTIDE SEQUENCE</scope>
</reference>
<dbReference type="EMBL" id="VSSQ01096039">
    <property type="protein sequence ID" value="MPN39933.1"/>
    <property type="molecule type" value="Genomic_DNA"/>
</dbReference>
<protein>
    <submittedName>
        <fullName evidence="1">Uncharacterized protein</fullName>
    </submittedName>
</protein>
<organism evidence="1">
    <name type="scientific">bioreactor metagenome</name>
    <dbReference type="NCBI Taxonomy" id="1076179"/>
    <lineage>
        <taxon>unclassified sequences</taxon>
        <taxon>metagenomes</taxon>
        <taxon>ecological metagenomes</taxon>
    </lineage>
</organism>
<sequence>MILADILGLGLDSLLLQLPQRFHAQHHLGGILARHGIRHLQLLPQFFNLSVLFLHLGSLLFEPLLESIDAAHAEFATLRQTVLSVFIRHRIGDACRLFLILAENLDLDQAGIADRGKLNALEQQRHGLESL</sequence>
<accession>A0A645HX69</accession>
<comment type="caution">
    <text evidence="1">The sequence shown here is derived from an EMBL/GenBank/DDBJ whole genome shotgun (WGS) entry which is preliminary data.</text>
</comment>
<gene>
    <name evidence="1" type="ORF">SDC9_187467</name>
</gene>
<evidence type="ECO:0000313" key="1">
    <source>
        <dbReference type="EMBL" id="MPN39933.1"/>
    </source>
</evidence>